<feature type="transmembrane region" description="Helical" evidence="5">
    <location>
        <begin position="164"/>
        <end position="182"/>
    </location>
</feature>
<evidence type="ECO:0000313" key="6">
    <source>
        <dbReference type="EMBL" id="KAG0257474.1"/>
    </source>
</evidence>
<comment type="caution">
    <text evidence="6">The sequence shown here is derived from an EMBL/GenBank/DDBJ whole genome shotgun (WGS) entry which is preliminary data.</text>
</comment>
<gene>
    <name evidence="6" type="ORF">DFQ27_005085</name>
</gene>
<evidence type="ECO:0000313" key="7">
    <source>
        <dbReference type="Proteomes" id="UP000807716"/>
    </source>
</evidence>
<keyword evidence="4 5" id="KW-0472">Membrane</keyword>
<dbReference type="Proteomes" id="UP000807716">
    <property type="component" value="Unassembled WGS sequence"/>
</dbReference>
<dbReference type="Gene3D" id="1.20.120.1630">
    <property type="match status" value="1"/>
</dbReference>
<organism evidence="6 7">
    <name type="scientific">Actinomortierella ambigua</name>
    <dbReference type="NCBI Taxonomy" id="1343610"/>
    <lineage>
        <taxon>Eukaryota</taxon>
        <taxon>Fungi</taxon>
        <taxon>Fungi incertae sedis</taxon>
        <taxon>Mucoromycota</taxon>
        <taxon>Mortierellomycotina</taxon>
        <taxon>Mortierellomycetes</taxon>
        <taxon>Mortierellales</taxon>
        <taxon>Mortierellaceae</taxon>
        <taxon>Actinomortierella</taxon>
    </lineage>
</organism>
<evidence type="ECO:0000256" key="3">
    <source>
        <dbReference type="ARBA" id="ARBA00022989"/>
    </source>
</evidence>
<dbReference type="InterPro" id="IPR007269">
    <property type="entry name" value="ICMT_MeTrfase"/>
</dbReference>
<keyword evidence="3 5" id="KW-1133">Transmembrane helix</keyword>
<dbReference type="GO" id="GO:0004671">
    <property type="term" value="F:protein C-terminal S-isoprenylcysteine carboxyl O-methyltransferase activity"/>
    <property type="evidence" value="ECO:0007669"/>
    <property type="project" value="UniProtKB-EC"/>
</dbReference>
<evidence type="ECO:0000256" key="2">
    <source>
        <dbReference type="ARBA" id="ARBA00022692"/>
    </source>
</evidence>
<sequence length="216" mass="25206">MLTKAICMLISGFTYYRSNMPPKAGMDVSKTEDKFGRDVNYRRFYVFVSTKISPLQAIVFPLAYIYLMARGTVSSDLELWMAIAVVLQWMGYALRQRAYTELDRYFTYAITIRRDHRLVVTGPYKYLRHPSYTGILVVCILFHMITVYGGLWEAVIYPMVGMHLPGYVALAASTFFYGAFFIPRIYCEEAMLSEHFGEKAWTEYASQRYRLFPFVY</sequence>
<evidence type="ECO:0000256" key="1">
    <source>
        <dbReference type="ARBA" id="ARBA00004141"/>
    </source>
</evidence>
<accession>A0A9P6U3C4</accession>
<keyword evidence="5" id="KW-0489">Methyltransferase</keyword>
<dbReference type="AlphaFoldDB" id="A0A9P6U3C4"/>
<evidence type="ECO:0000256" key="4">
    <source>
        <dbReference type="ARBA" id="ARBA00023136"/>
    </source>
</evidence>
<comment type="catalytic activity">
    <reaction evidence="5">
        <text>[protein]-C-terminal S-[(2E,6E)-farnesyl]-L-cysteine + S-adenosyl-L-methionine = [protein]-C-terminal S-[(2E,6E)-farnesyl]-L-cysteine methyl ester + S-adenosyl-L-homocysteine</text>
        <dbReference type="Rhea" id="RHEA:21672"/>
        <dbReference type="Rhea" id="RHEA-COMP:12125"/>
        <dbReference type="Rhea" id="RHEA-COMP:12126"/>
        <dbReference type="ChEBI" id="CHEBI:57856"/>
        <dbReference type="ChEBI" id="CHEBI:59789"/>
        <dbReference type="ChEBI" id="CHEBI:90510"/>
        <dbReference type="ChEBI" id="CHEBI:90511"/>
        <dbReference type="EC" id="2.1.1.100"/>
    </reaction>
</comment>
<reference evidence="6" key="1">
    <citation type="journal article" date="2020" name="Fungal Divers.">
        <title>Resolving the Mortierellaceae phylogeny through synthesis of multi-gene phylogenetics and phylogenomics.</title>
        <authorList>
            <person name="Vandepol N."/>
            <person name="Liber J."/>
            <person name="Desiro A."/>
            <person name="Na H."/>
            <person name="Kennedy M."/>
            <person name="Barry K."/>
            <person name="Grigoriev I.V."/>
            <person name="Miller A.N."/>
            <person name="O'Donnell K."/>
            <person name="Stajich J.E."/>
            <person name="Bonito G."/>
        </authorList>
    </citation>
    <scope>NUCLEOTIDE SEQUENCE</scope>
    <source>
        <strain evidence="6">BC1065</strain>
    </source>
</reference>
<comment type="similarity">
    <text evidence="5">Belongs to the class VI-like SAM-binding methyltransferase superfamily. Isoprenylcysteine carboxyl methyltransferase family.</text>
</comment>
<keyword evidence="5" id="KW-0808">Transferase</keyword>
<dbReference type="Pfam" id="PF04140">
    <property type="entry name" value="ICMT"/>
    <property type="match status" value="1"/>
</dbReference>
<dbReference type="OrthoDB" id="422086at2759"/>
<dbReference type="EC" id="2.1.1.100" evidence="5"/>
<evidence type="ECO:0000256" key="5">
    <source>
        <dbReference type="RuleBase" id="RU362022"/>
    </source>
</evidence>
<keyword evidence="5" id="KW-0256">Endoplasmic reticulum</keyword>
<feature type="transmembrane region" description="Helical" evidence="5">
    <location>
        <begin position="132"/>
        <end position="152"/>
    </location>
</feature>
<dbReference type="EMBL" id="JAAAJB010000359">
    <property type="protein sequence ID" value="KAG0257474.1"/>
    <property type="molecule type" value="Genomic_DNA"/>
</dbReference>
<keyword evidence="7" id="KW-1185">Reference proteome</keyword>
<dbReference type="PANTHER" id="PTHR12714:SF9">
    <property type="entry name" value="PROTEIN-S-ISOPRENYLCYSTEINE O-METHYLTRANSFERASE"/>
    <property type="match status" value="1"/>
</dbReference>
<feature type="transmembrane region" description="Helical" evidence="5">
    <location>
        <begin position="79"/>
        <end position="95"/>
    </location>
</feature>
<dbReference type="GO" id="GO:0032259">
    <property type="term" value="P:methylation"/>
    <property type="evidence" value="ECO:0007669"/>
    <property type="project" value="UniProtKB-KW"/>
</dbReference>
<comment type="subcellular location">
    <subcellularLocation>
        <location evidence="5">Endoplasmic reticulum membrane</location>
        <topology evidence="5">Multi-pass membrane protein</topology>
    </subcellularLocation>
    <subcellularLocation>
        <location evidence="1">Membrane</location>
        <topology evidence="1">Multi-pass membrane protein</topology>
    </subcellularLocation>
</comment>
<dbReference type="GO" id="GO:0005789">
    <property type="term" value="C:endoplasmic reticulum membrane"/>
    <property type="evidence" value="ECO:0007669"/>
    <property type="project" value="UniProtKB-SubCell"/>
</dbReference>
<proteinExistence type="inferred from homology"/>
<dbReference type="PANTHER" id="PTHR12714">
    <property type="entry name" value="PROTEIN-S ISOPRENYLCYSTEINE O-METHYLTRANSFERASE"/>
    <property type="match status" value="1"/>
</dbReference>
<keyword evidence="5" id="KW-0949">S-adenosyl-L-methionine</keyword>
<protein>
    <recommendedName>
        <fullName evidence="5">Protein-S-isoprenylcysteine O-methyltransferase</fullName>
        <ecNumber evidence="5">2.1.1.100</ecNumber>
    </recommendedName>
</protein>
<feature type="transmembrane region" description="Helical" evidence="5">
    <location>
        <begin position="44"/>
        <end position="67"/>
    </location>
</feature>
<name>A0A9P6U3C4_9FUNG</name>
<keyword evidence="2 5" id="KW-0812">Transmembrane</keyword>